<dbReference type="PANTHER" id="PTHR10509:SF14">
    <property type="entry name" value="CAFFEOYL-COA O-METHYLTRANSFERASE 3-RELATED"/>
    <property type="match status" value="1"/>
</dbReference>
<dbReference type="InterPro" id="IPR050362">
    <property type="entry name" value="Cation-dep_OMT"/>
</dbReference>
<dbReference type="SUPFAM" id="SSF53335">
    <property type="entry name" value="S-adenosyl-L-methionine-dependent methyltransferases"/>
    <property type="match status" value="1"/>
</dbReference>
<name>A0A3E0X1B8_9GAMM</name>
<gene>
    <name evidence="4" type="ORF">CAL65_00205</name>
</gene>
<dbReference type="InterPro" id="IPR029063">
    <property type="entry name" value="SAM-dependent_MTases_sf"/>
</dbReference>
<proteinExistence type="predicted"/>
<dbReference type="PANTHER" id="PTHR10509">
    <property type="entry name" value="O-METHYLTRANSFERASE-RELATED"/>
    <property type="match status" value="1"/>
</dbReference>
<dbReference type="OrthoDB" id="9799672at2"/>
<dbReference type="Gene3D" id="3.40.50.150">
    <property type="entry name" value="Vaccinia Virus protein VP39"/>
    <property type="match status" value="1"/>
</dbReference>
<dbReference type="EMBL" id="NFZW01000001">
    <property type="protein sequence ID" value="RFA39287.1"/>
    <property type="molecule type" value="Genomic_DNA"/>
</dbReference>
<dbReference type="Pfam" id="PF01596">
    <property type="entry name" value="Methyltransf_3"/>
    <property type="match status" value="1"/>
</dbReference>
<dbReference type="GO" id="GO:0008171">
    <property type="term" value="F:O-methyltransferase activity"/>
    <property type="evidence" value="ECO:0007669"/>
    <property type="project" value="InterPro"/>
</dbReference>
<evidence type="ECO:0000313" key="5">
    <source>
        <dbReference type="Proteomes" id="UP000256763"/>
    </source>
</evidence>
<dbReference type="GO" id="GO:0032259">
    <property type="term" value="P:methylation"/>
    <property type="evidence" value="ECO:0007669"/>
    <property type="project" value="UniProtKB-KW"/>
</dbReference>
<sequence>MTNKTLQLAPEVQEYLLAHSLREPELLARLRAETATLPQARMQIAPEQGQFMALLVRLIGARKALEIGSFTGYSALCTVLAMPSNGRLIACDTSEEWTAIAQRYWQEAGVRDRIDLRLAPATETLDKLLVQGEADSFDFVFIDADKQNYTTYYDYALKLLRPGGLIAIDNVLWSGQVADPEDQKPGTRAIRDFNARLKDDARVDLSMVPIADGLTLARKRETHSA</sequence>
<evidence type="ECO:0000256" key="1">
    <source>
        <dbReference type="ARBA" id="ARBA00022603"/>
    </source>
</evidence>
<dbReference type="Proteomes" id="UP000256763">
    <property type="component" value="Unassembled WGS sequence"/>
</dbReference>
<dbReference type="GO" id="GO:0008757">
    <property type="term" value="F:S-adenosylmethionine-dependent methyltransferase activity"/>
    <property type="evidence" value="ECO:0007669"/>
    <property type="project" value="TreeGrafter"/>
</dbReference>
<comment type="caution">
    <text evidence="4">The sequence shown here is derived from an EMBL/GenBank/DDBJ whole genome shotgun (WGS) entry which is preliminary data.</text>
</comment>
<keyword evidence="5" id="KW-1185">Reference proteome</keyword>
<keyword evidence="2 4" id="KW-0808">Transferase</keyword>
<protein>
    <submittedName>
        <fullName evidence="4">SAM-dependent methyltransferase</fullName>
    </submittedName>
</protein>
<dbReference type="CDD" id="cd02440">
    <property type="entry name" value="AdoMet_MTases"/>
    <property type="match status" value="1"/>
</dbReference>
<evidence type="ECO:0000256" key="2">
    <source>
        <dbReference type="ARBA" id="ARBA00022679"/>
    </source>
</evidence>
<reference evidence="5" key="1">
    <citation type="submission" date="2017-05" db="EMBL/GenBank/DDBJ databases">
        <authorList>
            <person name="Sharma S."/>
            <person name="Sidhu C."/>
            <person name="Pinnaka A.K."/>
        </authorList>
    </citation>
    <scope>NUCLEOTIDE SEQUENCE [LARGE SCALE GENOMIC DNA]</scope>
    <source>
        <strain evidence="5">AK93</strain>
    </source>
</reference>
<dbReference type="PROSITE" id="PS51682">
    <property type="entry name" value="SAM_OMT_I"/>
    <property type="match status" value="1"/>
</dbReference>
<dbReference type="RefSeq" id="WP_116300758.1">
    <property type="nucleotide sequence ID" value="NZ_NFZV01000001.1"/>
</dbReference>
<organism evidence="4 5">
    <name type="scientific">Alkalilimnicola ehrlichii</name>
    <dbReference type="NCBI Taxonomy" id="351052"/>
    <lineage>
        <taxon>Bacteria</taxon>
        <taxon>Pseudomonadati</taxon>
        <taxon>Pseudomonadota</taxon>
        <taxon>Gammaproteobacteria</taxon>
        <taxon>Chromatiales</taxon>
        <taxon>Ectothiorhodospiraceae</taxon>
        <taxon>Alkalilimnicola</taxon>
    </lineage>
</organism>
<evidence type="ECO:0000313" key="4">
    <source>
        <dbReference type="EMBL" id="RFA39287.1"/>
    </source>
</evidence>
<accession>A0A3E0X1B8</accession>
<dbReference type="AlphaFoldDB" id="A0A3E0X1B8"/>
<evidence type="ECO:0000256" key="3">
    <source>
        <dbReference type="ARBA" id="ARBA00022691"/>
    </source>
</evidence>
<dbReference type="InterPro" id="IPR002935">
    <property type="entry name" value="SAM_O-MeTrfase"/>
</dbReference>
<keyword evidence="1 4" id="KW-0489">Methyltransferase</keyword>
<keyword evidence="3" id="KW-0949">S-adenosyl-L-methionine</keyword>